<feature type="region of interest" description="Disordered" evidence="2">
    <location>
        <begin position="289"/>
        <end position="312"/>
    </location>
</feature>
<evidence type="ECO:0000313" key="4">
    <source>
        <dbReference type="EMBL" id="KQJ87380.1"/>
    </source>
</evidence>
<dbReference type="Gramene" id="KQJ87380">
    <property type="protein sequence ID" value="KQJ87380"/>
    <property type="gene ID" value="BRADI_4g10660v3"/>
</dbReference>
<feature type="domain" description="Disease resistance R13L4/SHOC-2-like LRR" evidence="3">
    <location>
        <begin position="19"/>
        <end position="275"/>
    </location>
</feature>
<dbReference type="OMA" id="YLRSTHQ"/>
<dbReference type="HOGENOM" id="CLU_892399_0_0_1"/>
<reference evidence="5" key="3">
    <citation type="submission" date="2018-08" db="UniProtKB">
        <authorList>
            <consortium name="EnsemblPlants"/>
        </authorList>
    </citation>
    <scope>IDENTIFICATION</scope>
    <source>
        <strain evidence="5">cv. Bd21</strain>
    </source>
</reference>
<dbReference type="OrthoDB" id="689810at2759"/>
<keyword evidence="6" id="KW-1185">Reference proteome</keyword>
<dbReference type="InterPro" id="IPR032675">
    <property type="entry name" value="LRR_dom_sf"/>
</dbReference>
<dbReference type="EMBL" id="CM000883">
    <property type="protein sequence ID" value="KQJ87380.1"/>
    <property type="molecule type" value="Genomic_DNA"/>
</dbReference>
<reference evidence="4" key="2">
    <citation type="submission" date="2017-06" db="EMBL/GenBank/DDBJ databases">
        <title>WGS assembly of Brachypodium distachyon.</title>
        <authorList>
            <consortium name="The International Brachypodium Initiative"/>
            <person name="Lucas S."/>
            <person name="Harmon-Smith M."/>
            <person name="Lail K."/>
            <person name="Tice H."/>
            <person name="Grimwood J."/>
            <person name="Bruce D."/>
            <person name="Barry K."/>
            <person name="Shu S."/>
            <person name="Lindquist E."/>
            <person name="Wang M."/>
            <person name="Pitluck S."/>
            <person name="Vogel J.P."/>
            <person name="Garvin D.F."/>
            <person name="Mockler T.C."/>
            <person name="Schmutz J."/>
            <person name="Rokhsar D."/>
            <person name="Bevan M.W."/>
        </authorList>
    </citation>
    <scope>NUCLEOTIDE SEQUENCE</scope>
    <source>
        <strain evidence="4">Bd21</strain>
    </source>
</reference>
<protein>
    <recommendedName>
        <fullName evidence="3">Disease resistance R13L4/SHOC-2-like LRR domain-containing protein</fullName>
    </recommendedName>
</protein>
<dbReference type="EnsemblPlants" id="KQJ87380">
    <property type="protein sequence ID" value="KQJ87380"/>
    <property type="gene ID" value="BRADI_4g10660v3"/>
</dbReference>
<gene>
    <name evidence="4" type="ORF">BRADI_4g10660v3</name>
</gene>
<dbReference type="Pfam" id="PF23598">
    <property type="entry name" value="LRR_14"/>
    <property type="match status" value="1"/>
</dbReference>
<dbReference type="AlphaFoldDB" id="I1IJK3"/>
<proteinExistence type="predicted"/>
<evidence type="ECO:0000313" key="5">
    <source>
        <dbReference type="EnsemblPlants" id="KQJ87380"/>
    </source>
</evidence>
<evidence type="ECO:0000256" key="2">
    <source>
        <dbReference type="SAM" id="MobiDB-lite"/>
    </source>
</evidence>
<dbReference type="eggNOG" id="KOG4658">
    <property type="taxonomic scope" value="Eukaryota"/>
</dbReference>
<accession>I1IJK3</accession>
<dbReference type="Gene3D" id="3.80.10.10">
    <property type="entry name" value="Ribonuclease Inhibitor"/>
    <property type="match status" value="1"/>
</dbReference>
<organism evidence="4">
    <name type="scientific">Brachypodium distachyon</name>
    <name type="common">Purple false brome</name>
    <name type="synonym">Trachynia distachya</name>
    <dbReference type="NCBI Taxonomy" id="15368"/>
    <lineage>
        <taxon>Eukaryota</taxon>
        <taxon>Viridiplantae</taxon>
        <taxon>Streptophyta</taxon>
        <taxon>Embryophyta</taxon>
        <taxon>Tracheophyta</taxon>
        <taxon>Spermatophyta</taxon>
        <taxon>Magnoliopsida</taxon>
        <taxon>Liliopsida</taxon>
        <taxon>Poales</taxon>
        <taxon>Poaceae</taxon>
        <taxon>BOP clade</taxon>
        <taxon>Pooideae</taxon>
        <taxon>Stipodae</taxon>
        <taxon>Brachypodieae</taxon>
        <taxon>Brachypodium</taxon>
    </lineage>
</organism>
<evidence type="ECO:0000256" key="1">
    <source>
        <dbReference type="ARBA" id="ARBA00022737"/>
    </source>
</evidence>
<evidence type="ECO:0000259" key="3">
    <source>
        <dbReference type="Pfam" id="PF23598"/>
    </source>
</evidence>
<feature type="compositionally biased region" description="Polar residues" evidence="2">
    <location>
        <begin position="301"/>
        <end position="312"/>
    </location>
</feature>
<dbReference type="InParanoid" id="I1IJK3"/>
<keyword evidence="1" id="KW-0677">Repeat</keyword>
<dbReference type="SUPFAM" id="SSF52047">
    <property type="entry name" value="RNI-like"/>
    <property type="match status" value="1"/>
</dbReference>
<dbReference type="PANTHER" id="PTHR47186">
    <property type="entry name" value="LEUCINE-RICH REPEAT-CONTAINING PROTEIN 57"/>
    <property type="match status" value="1"/>
</dbReference>
<evidence type="ECO:0000313" key="6">
    <source>
        <dbReference type="Proteomes" id="UP000008810"/>
    </source>
</evidence>
<dbReference type="Proteomes" id="UP000008810">
    <property type="component" value="Chromosome 4"/>
</dbReference>
<dbReference type="InterPro" id="IPR055414">
    <property type="entry name" value="LRR_R13L4/SHOC2-like"/>
</dbReference>
<dbReference type="PANTHER" id="PTHR47186:SF22">
    <property type="entry name" value="OS11G0589401 PROTEIN"/>
    <property type="match status" value="1"/>
</dbReference>
<name>I1IJK3_BRADI</name>
<sequence>MRVVQDDLIMSRLKVSLVVFLQVLDIRSNSHLQELPPSIIKLKRLICLQFDSYDMTVIPDGFGNLTSLEVLNEILASLNILIELCNLTRLRVLTIGFYDDLSLDVEGAFVESVCKLTNIQSLTLWGSFQSTDLFGGRWVPSQHLRIFNWFDVGVFSTLPAWIRRYSSHLSNLSELRIRVKNLQEEDLQVLGRLPSLRVLYLRSTHQTERLLVIGADAFHCRTTFAVYLTPPAQIMFGGGVLPRAEEVHFRFGVQLAKDEGNDDFDSGLGNLLQSLVVEFSKNEPLTILGGEENGGCAQAPTPGSSESPQNSH</sequence>
<reference evidence="4 5" key="1">
    <citation type="journal article" date="2010" name="Nature">
        <title>Genome sequencing and analysis of the model grass Brachypodium distachyon.</title>
        <authorList>
            <consortium name="International Brachypodium Initiative"/>
        </authorList>
    </citation>
    <scope>NUCLEOTIDE SEQUENCE [LARGE SCALE GENOMIC DNA]</scope>
    <source>
        <strain evidence="4 5">Bd21</strain>
    </source>
</reference>